<dbReference type="AlphaFoldDB" id="I8AKQ3"/>
<comment type="caution">
    <text evidence="2">The sequence shown here is derived from an EMBL/GenBank/DDBJ whole genome shotgun (WGS) entry which is preliminary data.</text>
</comment>
<accession>I8AKQ3</accession>
<dbReference type="CDD" id="cd04301">
    <property type="entry name" value="NAT_SF"/>
    <property type="match status" value="1"/>
</dbReference>
<protein>
    <submittedName>
        <fullName evidence="2">Acetyltransferase</fullName>
    </submittedName>
</protein>
<evidence type="ECO:0000259" key="1">
    <source>
        <dbReference type="PROSITE" id="PS51186"/>
    </source>
</evidence>
<dbReference type="InterPro" id="IPR016181">
    <property type="entry name" value="Acyl_CoA_acyltransferase"/>
</dbReference>
<dbReference type="RefSeq" id="WP_007201323.1">
    <property type="nucleotide sequence ID" value="NZ_AKKV01000022.1"/>
</dbReference>
<dbReference type="PATRIC" id="fig|1196324.3.peg.1252"/>
<reference evidence="2 3" key="1">
    <citation type="journal article" date="2012" name="J. Bacteriol.">
        <title>Genome of Bacillus macauensis ZFHKF-1, a Long-Chain-Forming Bacterium.</title>
        <authorList>
            <person name="Cai L."/>
            <person name="Zhang T."/>
        </authorList>
    </citation>
    <scope>NUCLEOTIDE SEQUENCE [LARGE SCALE GENOMIC DNA]</scope>
    <source>
        <strain evidence="2 3">ZFHKF-1</strain>
    </source>
</reference>
<dbReference type="InterPro" id="IPR000182">
    <property type="entry name" value="GNAT_dom"/>
</dbReference>
<name>I8AKQ3_9BACL</name>
<feature type="domain" description="N-acetyltransferase" evidence="1">
    <location>
        <begin position="134"/>
        <end position="269"/>
    </location>
</feature>
<dbReference type="OrthoDB" id="2350893at2"/>
<keyword evidence="2" id="KW-0808">Transferase</keyword>
<dbReference type="SUPFAM" id="SSF55729">
    <property type="entry name" value="Acyl-CoA N-acyltransferases (Nat)"/>
    <property type="match status" value="1"/>
</dbReference>
<dbReference type="eggNOG" id="COG0456">
    <property type="taxonomic scope" value="Bacteria"/>
</dbReference>
<evidence type="ECO:0000313" key="3">
    <source>
        <dbReference type="Proteomes" id="UP000004080"/>
    </source>
</evidence>
<sequence>MLKAATHIMAAEMEKLENLEVALTAFNSKRALFLEKTQLKTHVIGSSHIMADEHVPNSHTYNVVKGFGVDSIPFLDEILDWYEAQNISPAFELTPGVLTKDVAKALASKGFVCTDQKTYVTAKPLETIERRQGISIIPVTEENVQDFLDLIEQSSGRKIDAQRRKEKAHFYYDEHFPNYIAYYDGKPAGIGSLFIAGTEGYIANDFTFPLYWGYDVQKALLHHRMNVAHQKGITALYTDVEFGSITHQNMMDDGFSTLCINTLWKKLSD</sequence>
<proteinExistence type="predicted"/>
<dbReference type="STRING" id="1196324.A374_06131"/>
<dbReference type="PROSITE" id="PS51186">
    <property type="entry name" value="GNAT"/>
    <property type="match status" value="1"/>
</dbReference>
<gene>
    <name evidence="2" type="ORF">A374_06131</name>
</gene>
<evidence type="ECO:0000313" key="2">
    <source>
        <dbReference type="EMBL" id="EIT86154.1"/>
    </source>
</evidence>
<keyword evidence="3" id="KW-1185">Reference proteome</keyword>
<organism evidence="2 3">
    <name type="scientific">Fictibacillus macauensis ZFHKF-1</name>
    <dbReference type="NCBI Taxonomy" id="1196324"/>
    <lineage>
        <taxon>Bacteria</taxon>
        <taxon>Bacillati</taxon>
        <taxon>Bacillota</taxon>
        <taxon>Bacilli</taxon>
        <taxon>Bacillales</taxon>
        <taxon>Fictibacillaceae</taxon>
        <taxon>Fictibacillus</taxon>
    </lineage>
</organism>
<dbReference type="Proteomes" id="UP000004080">
    <property type="component" value="Unassembled WGS sequence"/>
</dbReference>
<dbReference type="EMBL" id="AKKV01000022">
    <property type="protein sequence ID" value="EIT86154.1"/>
    <property type="molecule type" value="Genomic_DNA"/>
</dbReference>
<dbReference type="GO" id="GO:0016747">
    <property type="term" value="F:acyltransferase activity, transferring groups other than amino-acyl groups"/>
    <property type="evidence" value="ECO:0007669"/>
    <property type="project" value="InterPro"/>
</dbReference>
<dbReference type="Gene3D" id="3.40.630.30">
    <property type="match status" value="1"/>
</dbReference>